<protein>
    <submittedName>
        <fullName evidence="2">Uncharacterized protein</fullName>
    </submittedName>
</protein>
<proteinExistence type="predicted"/>
<feature type="region of interest" description="Disordered" evidence="1">
    <location>
        <begin position="200"/>
        <end position="229"/>
    </location>
</feature>
<name>A0A5C3NSE3_9APHY</name>
<evidence type="ECO:0000313" key="3">
    <source>
        <dbReference type="Proteomes" id="UP000308197"/>
    </source>
</evidence>
<keyword evidence="3" id="KW-1185">Reference proteome</keyword>
<feature type="region of interest" description="Disordered" evidence="1">
    <location>
        <begin position="166"/>
        <end position="186"/>
    </location>
</feature>
<sequence length="349" mass="38233">MSSAPSTPSRPPTTNQVPEGLIIPSDGPYYVVFGRDLLKIHENRPARLALGVETPLLPIVITCQRREHAVAAANLNHAVFSTAPPRDAHAIAFLAQQSKINFRTSDIYCIVRGGNAEAPTGIFIGFPWMELDKYVRPNKHAAHWRKRTSFLNAIFYMLSEKPGSNMPFRSPGRPIPPAPSLLEGSNEIQPPTQIFAYVRMTPQPDPDSADEEGSKGESQAESGASDAGRMQAAIETVDDEVFFDAVANLDLEDVRGGTQNIVEALAQVVLPLPSMGDMKPRGFYPVTFGAKADKLLASRGVSEADVWKVLAARVHSPTMEAFSYHMGMVLQWSPLESKLLWEAIRFPSV</sequence>
<dbReference type="AlphaFoldDB" id="A0A5C3NSE3"/>
<organism evidence="2 3">
    <name type="scientific">Polyporus arcularius HHB13444</name>
    <dbReference type="NCBI Taxonomy" id="1314778"/>
    <lineage>
        <taxon>Eukaryota</taxon>
        <taxon>Fungi</taxon>
        <taxon>Dikarya</taxon>
        <taxon>Basidiomycota</taxon>
        <taxon>Agaricomycotina</taxon>
        <taxon>Agaricomycetes</taxon>
        <taxon>Polyporales</taxon>
        <taxon>Polyporaceae</taxon>
        <taxon>Polyporus</taxon>
    </lineage>
</organism>
<gene>
    <name evidence="2" type="ORF">K466DRAFT_606238</name>
</gene>
<feature type="region of interest" description="Disordered" evidence="1">
    <location>
        <begin position="1"/>
        <end position="20"/>
    </location>
</feature>
<evidence type="ECO:0000313" key="2">
    <source>
        <dbReference type="EMBL" id="TFK79318.1"/>
    </source>
</evidence>
<dbReference type="Proteomes" id="UP000308197">
    <property type="component" value="Unassembled WGS sequence"/>
</dbReference>
<dbReference type="STRING" id="1314778.A0A5C3NSE3"/>
<accession>A0A5C3NSE3</accession>
<evidence type="ECO:0000256" key="1">
    <source>
        <dbReference type="SAM" id="MobiDB-lite"/>
    </source>
</evidence>
<reference evidence="2 3" key="1">
    <citation type="journal article" date="2019" name="Nat. Ecol. Evol.">
        <title>Megaphylogeny resolves global patterns of mushroom evolution.</title>
        <authorList>
            <person name="Varga T."/>
            <person name="Krizsan K."/>
            <person name="Foldi C."/>
            <person name="Dima B."/>
            <person name="Sanchez-Garcia M."/>
            <person name="Sanchez-Ramirez S."/>
            <person name="Szollosi G.J."/>
            <person name="Szarkandi J.G."/>
            <person name="Papp V."/>
            <person name="Albert L."/>
            <person name="Andreopoulos W."/>
            <person name="Angelini C."/>
            <person name="Antonin V."/>
            <person name="Barry K.W."/>
            <person name="Bougher N.L."/>
            <person name="Buchanan P."/>
            <person name="Buyck B."/>
            <person name="Bense V."/>
            <person name="Catcheside P."/>
            <person name="Chovatia M."/>
            <person name="Cooper J."/>
            <person name="Damon W."/>
            <person name="Desjardin D."/>
            <person name="Finy P."/>
            <person name="Geml J."/>
            <person name="Haridas S."/>
            <person name="Hughes K."/>
            <person name="Justo A."/>
            <person name="Karasinski D."/>
            <person name="Kautmanova I."/>
            <person name="Kiss B."/>
            <person name="Kocsube S."/>
            <person name="Kotiranta H."/>
            <person name="LaButti K.M."/>
            <person name="Lechner B.E."/>
            <person name="Liimatainen K."/>
            <person name="Lipzen A."/>
            <person name="Lukacs Z."/>
            <person name="Mihaltcheva S."/>
            <person name="Morgado L.N."/>
            <person name="Niskanen T."/>
            <person name="Noordeloos M.E."/>
            <person name="Ohm R.A."/>
            <person name="Ortiz-Santana B."/>
            <person name="Ovrebo C."/>
            <person name="Racz N."/>
            <person name="Riley R."/>
            <person name="Savchenko A."/>
            <person name="Shiryaev A."/>
            <person name="Soop K."/>
            <person name="Spirin V."/>
            <person name="Szebenyi C."/>
            <person name="Tomsovsky M."/>
            <person name="Tulloss R.E."/>
            <person name="Uehling J."/>
            <person name="Grigoriev I.V."/>
            <person name="Vagvolgyi C."/>
            <person name="Papp T."/>
            <person name="Martin F.M."/>
            <person name="Miettinen O."/>
            <person name="Hibbett D.S."/>
            <person name="Nagy L.G."/>
        </authorList>
    </citation>
    <scope>NUCLEOTIDE SEQUENCE [LARGE SCALE GENOMIC DNA]</scope>
    <source>
        <strain evidence="2 3">HHB13444</strain>
    </source>
</reference>
<dbReference type="EMBL" id="ML212078">
    <property type="protein sequence ID" value="TFK79318.1"/>
    <property type="molecule type" value="Genomic_DNA"/>
</dbReference>
<dbReference type="InParanoid" id="A0A5C3NSE3"/>